<name>A0AA94L039_9MICO</name>
<keyword evidence="3" id="KW-1185">Reference proteome</keyword>
<feature type="transmembrane region" description="Helical" evidence="1">
    <location>
        <begin position="53"/>
        <end position="78"/>
    </location>
</feature>
<keyword evidence="1" id="KW-0472">Membrane</keyword>
<accession>A0AA94L039</accession>
<dbReference type="Proteomes" id="UP000198506">
    <property type="component" value="Unassembled WGS sequence"/>
</dbReference>
<evidence type="ECO:0000313" key="2">
    <source>
        <dbReference type="EMBL" id="SFS14452.1"/>
    </source>
</evidence>
<protein>
    <submittedName>
        <fullName evidence="2">Uncharacterized protein</fullName>
    </submittedName>
</protein>
<organism evidence="2 3">
    <name type="scientific">Agrococcus baldri</name>
    <dbReference type="NCBI Taxonomy" id="153730"/>
    <lineage>
        <taxon>Bacteria</taxon>
        <taxon>Bacillati</taxon>
        <taxon>Actinomycetota</taxon>
        <taxon>Actinomycetes</taxon>
        <taxon>Micrococcales</taxon>
        <taxon>Microbacteriaceae</taxon>
        <taxon>Agrococcus</taxon>
    </lineage>
</organism>
<keyword evidence="1" id="KW-1133">Transmembrane helix</keyword>
<dbReference type="RefSeq" id="WP_092918163.1">
    <property type="nucleotide sequence ID" value="NZ_FOZN01000003.1"/>
</dbReference>
<evidence type="ECO:0000256" key="1">
    <source>
        <dbReference type="SAM" id="Phobius"/>
    </source>
</evidence>
<evidence type="ECO:0000313" key="3">
    <source>
        <dbReference type="Proteomes" id="UP000198506"/>
    </source>
</evidence>
<keyword evidence="1" id="KW-0812">Transmembrane</keyword>
<comment type="caution">
    <text evidence="2">The sequence shown here is derived from an EMBL/GenBank/DDBJ whole genome shotgun (WGS) entry which is preliminary data.</text>
</comment>
<feature type="transmembrane region" description="Helical" evidence="1">
    <location>
        <begin position="85"/>
        <end position="104"/>
    </location>
</feature>
<reference evidence="2 3" key="1">
    <citation type="submission" date="2016-10" db="EMBL/GenBank/DDBJ databases">
        <authorList>
            <person name="Varghese N."/>
            <person name="Submissions S."/>
        </authorList>
    </citation>
    <scope>NUCLEOTIDE SEQUENCE [LARGE SCALE GENOMIC DNA]</scope>
    <source>
        <strain evidence="2 3">IAM 15147</strain>
    </source>
</reference>
<proteinExistence type="predicted"/>
<dbReference type="EMBL" id="FOZN01000003">
    <property type="protein sequence ID" value="SFS14452.1"/>
    <property type="molecule type" value="Genomic_DNA"/>
</dbReference>
<gene>
    <name evidence="2" type="ORF">SAMN04487783_1846</name>
</gene>
<sequence length="151" mass="15737">MRTTYRVLAFVICGLVMLQAASHAWLSSGLAIYIGEGGTLDPNAPPAFPEALGFMIHGMNGMYVIPVVAILLLVVSFFAKVPRGVMWAVVVLVLVALQVTLGILGHEMSALAFLHGLNALLLFGAALLAGMRAKAPARVAAEAPRTSVGVG</sequence>
<feature type="transmembrane region" description="Helical" evidence="1">
    <location>
        <begin position="110"/>
        <end position="129"/>
    </location>
</feature>
<dbReference type="AlphaFoldDB" id="A0AA94L039"/>